<dbReference type="SUPFAM" id="SSF52374">
    <property type="entry name" value="Nucleotidylyl transferase"/>
    <property type="match status" value="1"/>
</dbReference>
<keyword evidence="7 9" id="KW-0173">Coenzyme A biosynthesis</keyword>
<evidence type="ECO:0000313" key="11">
    <source>
        <dbReference type="EMBL" id="MBT0769779.1"/>
    </source>
</evidence>
<dbReference type="Proteomes" id="UP001197247">
    <property type="component" value="Unassembled WGS sequence"/>
</dbReference>
<accession>A0ABS5TJN0</accession>
<evidence type="ECO:0000256" key="6">
    <source>
        <dbReference type="ARBA" id="ARBA00022842"/>
    </source>
</evidence>
<protein>
    <recommendedName>
        <fullName evidence="9">Phosphopantetheine adenylyltransferase</fullName>
        <ecNumber evidence="9">2.7.7.3</ecNumber>
    </recommendedName>
    <alternativeName>
        <fullName evidence="9">Dephospho-CoA pyrophosphorylase</fullName>
    </alternativeName>
    <alternativeName>
        <fullName evidence="9">Pantetheine-phosphate adenylyltransferase</fullName>
        <shortName evidence="9">PPAT</shortName>
    </alternativeName>
</protein>
<evidence type="ECO:0000256" key="4">
    <source>
        <dbReference type="ARBA" id="ARBA00022741"/>
    </source>
</evidence>
<evidence type="ECO:0000256" key="7">
    <source>
        <dbReference type="ARBA" id="ARBA00022993"/>
    </source>
</evidence>
<feature type="binding site" evidence="9">
    <location>
        <begin position="5"/>
        <end position="6"/>
    </location>
    <ligand>
        <name>ATP</name>
        <dbReference type="ChEBI" id="CHEBI:30616"/>
    </ligand>
</feature>
<comment type="function">
    <text evidence="9">Reversibly transfers an adenylyl group from ATP to 4'-phosphopantetheine, yielding dephospho-CoA (dPCoA) and pyrophosphate.</text>
</comment>
<feature type="binding site" evidence="9">
    <location>
        <begin position="119"/>
        <end position="125"/>
    </location>
    <ligand>
        <name>ATP</name>
        <dbReference type="ChEBI" id="CHEBI:30616"/>
    </ligand>
</feature>
<evidence type="ECO:0000256" key="3">
    <source>
        <dbReference type="ARBA" id="ARBA00022695"/>
    </source>
</evidence>
<sequence>MCPGSFDPVTNGHLDVIRRATVLFDEVIVAVAGNPSKRSMFTVPERVGLIKQSLTDLPQVTVMPVDGGLLVDFCRRVQAVAVVKGLRGGTDFAYELPMALMNRHLSGIETVFLSGEPRFEHVSSSLIKEVATHGGDVSGLVPDHVLARLLERVGRVGQTENGQPDALG</sequence>
<comment type="similarity">
    <text evidence="9">Belongs to the bacterial CoaD family.</text>
</comment>
<comment type="catalytic activity">
    <reaction evidence="8 9">
        <text>(R)-4'-phosphopantetheine + ATP + H(+) = 3'-dephospho-CoA + diphosphate</text>
        <dbReference type="Rhea" id="RHEA:19801"/>
        <dbReference type="ChEBI" id="CHEBI:15378"/>
        <dbReference type="ChEBI" id="CHEBI:30616"/>
        <dbReference type="ChEBI" id="CHEBI:33019"/>
        <dbReference type="ChEBI" id="CHEBI:57328"/>
        <dbReference type="ChEBI" id="CHEBI:61723"/>
        <dbReference type="EC" id="2.7.7.3"/>
    </reaction>
</comment>
<reference evidence="11 12" key="1">
    <citation type="submission" date="2021-05" db="EMBL/GenBank/DDBJ databases">
        <title>Kineosporia and Streptomyces sp. nov. two new marine actinobacteria isolated from Coral.</title>
        <authorList>
            <person name="Buangrab K."/>
            <person name="Sutthacheep M."/>
            <person name="Yeemin T."/>
            <person name="Harunari E."/>
            <person name="Igarashi Y."/>
            <person name="Kanchanasin P."/>
            <person name="Tanasupawat S."/>
            <person name="Phongsopitanun W."/>
        </authorList>
    </citation>
    <scope>NUCLEOTIDE SEQUENCE [LARGE SCALE GENOMIC DNA]</scope>
    <source>
        <strain evidence="11 12">J2-2</strain>
    </source>
</reference>
<evidence type="ECO:0000256" key="9">
    <source>
        <dbReference type="HAMAP-Rule" id="MF_00151"/>
    </source>
</evidence>
<dbReference type="NCBIfam" id="TIGR01510">
    <property type="entry name" value="coaD_prev_kdtB"/>
    <property type="match status" value="1"/>
</dbReference>
<evidence type="ECO:0000256" key="8">
    <source>
        <dbReference type="ARBA" id="ARBA00029346"/>
    </source>
</evidence>
<dbReference type="CDD" id="cd02163">
    <property type="entry name" value="PPAT"/>
    <property type="match status" value="1"/>
</dbReference>
<organism evidence="11 12">
    <name type="scientific">Kineosporia corallincola</name>
    <dbReference type="NCBI Taxonomy" id="2835133"/>
    <lineage>
        <taxon>Bacteria</taxon>
        <taxon>Bacillati</taxon>
        <taxon>Actinomycetota</taxon>
        <taxon>Actinomycetes</taxon>
        <taxon>Kineosporiales</taxon>
        <taxon>Kineosporiaceae</taxon>
        <taxon>Kineosporia</taxon>
    </lineage>
</organism>
<dbReference type="EC" id="2.7.7.3" evidence="9"/>
<dbReference type="HAMAP" id="MF_00151">
    <property type="entry name" value="PPAT_bact"/>
    <property type="match status" value="1"/>
</dbReference>
<dbReference type="GO" id="GO:0004595">
    <property type="term" value="F:pantetheine-phosphate adenylyltransferase activity"/>
    <property type="evidence" value="ECO:0007669"/>
    <property type="project" value="UniProtKB-EC"/>
</dbReference>
<dbReference type="InterPro" id="IPR014729">
    <property type="entry name" value="Rossmann-like_a/b/a_fold"/>
</dbReference>
<keyword evidence="12" id="KW-1185">Reference proteome</keyword>
<feature type="binding site" evidence="9">
    <location>
        <begin position="85"/>
        <end position="87"/>
    </location>
    <ligand>
        <name>ATP</name>
        <dbReference type="ChEBI" id="CHEBI:30616"/>
    </ligand>
</feature>
<evidence type="ECO:0000256" key="5">
    <source>
        <dbReference type="ARBA" id="ARBA00022840"/>
    </source>
</evidence>
<dbReference type="Pfam" id="PF01467">
    <property type="entry name" value="CTP_transf_like"/>
    <property type="match status" value="1"/>
</dbReference>
<dbReference type="InterPro" id="IPR004821">
    <property type="entry name" value="Cyt_trans-like"/>
</dbReference>
<comment type="pathway">
    <text evidence="9">Cofactor biosynthesis; coenzyme A biosynthesis; CoA from (R)-pantothenate: step 4/5.</text>
</comment>
<comment type="cofactor">
    <cofactor evidence="9">
        <name>Mg(2+)</name>
        <dbReference type="ChEBI" id="CHEBI:18420"/>
    </cofactor>
</comment>
<proteinExistence type="inferred from homology"/>
<feature type="binding site" evidence="9">
    <location>
        <position position="84"/>
    </location>
    <ligand>
        <name>substrate</name>
    </ligand>
</feature>
<dbReference type="Gene3D" id="3.40.50.620">
    <property type="entry name" value="HUPs"/>
    <property type="match status" value="1"/>
</dbReference>
<feature type="binding site" evidence="9">
    <location>
        <position position="13"/>
    </location>
    <ligand>
        <name>ATP</name>
        <dbReference type="ChEBI" id="CHEBI:30616"/>
    </ligand>
</feature>
<keyword evidence="6 9" id="KW-0460">Magnesium</keyword>
<dbReference type="PANTHER" id="PTHR21342:SF1">
    <property type="entry name" value="PHOSPHOPANTETHEINE ADENYLYLTRANSFERASE"/>
    <property type="match status" value="1"/>
</dbReference>
<dbReference type="InterPro" id="IPR001980">
    <property type="entry name" value="PPAT"/>
</dbReference>
<gene>
    <name evidence="9 11" type="primary">coaD</name>
    <name evidence="11" type="ORF">KIH74_12655</name>
</gene>
<comment type="subcellular location">
    <subcellularLocation>
        <location evidence="9">Cytoplasm</location>
    </subcellularLocation>
</comment>
<keyword evidence="3 9" id="KW-0548">Nucleotidyltransferase</keyword>
<feature type="binding site" evidence="9">
    <location>
        <position position="70"/>
    </location>
    <ligand>
        <name>substrate</name>
    </ligand>
</feature>
<keyword evidence="5 9" id="KW-0067">ATP-binding</keyword>
<name>A0ABS5TJN0_9ACTN</name>
<dbReference type="PANTHER" id="PTHR21342">
    <property type="entry name" value="PHOSPHOPANTETHEINE ADENYLYLTRANSFERASE"/>
    <property type="match status" value="1"/>
</dbReference>
<feature type="binding site" evidence="9">
    <location>
        <position position="37"/>
    </location>
    <ligand>
        <name>substrate</name>
    </ligand>
</feature>
<dbReference type="PRINTS" id="PR01020">
    <property type="entry name" value="LPSBIOSNTHSS"/>
</dbReference>
<keyword evidence="2 9" id="KW-0808">Transferase</keyword>
<evidence type="ECO:0000313" key="12">
    <source>
        <dbReference type="Proteomes" id="UP001197247"/>
    </source>
</evidence>
<dbReference type="EMBL" id="JAHBAY010000004">
    <property type="protein sequence ID" value="MBT0769779.1"/>
    <property type="molecule type" value="Genomic_DNA"/>
</dbReference>
<feature type="binding site" evidence="9">
    <location>
        <position position="5"/>
    </location>
    <ligand>
        <name>substrate</name>
    </ligand>
</feature>
<dbReference type="NCBIfam" id="TIGR00125">
    <property type="entry name" value="cyt_tran_rel"/>
    <property type="match status" value="1"/>
</dbReference>
<feature type="site" description="Transition state stabilizer" evidence="9">
    <location>
        <position position="13"/>
    </location>
</feature>
<feature type="domain" description="Cytidyltransferase-like" evidence="10">
    <location>
        <begin position="1"/>
        <end position="129"/>
    </location>
</feature>
<keyword evidence="4 9" id="KW-0547">Nucleotide-binding</keyword>
<keyword evidence="1 9" id="KW-0963">Cytoplasm</keyword>
<evidence type="ECO:0000256" key="1">
    <source>
        <dbReference type="ARBA" id="ARBA00022490"/>
    </source>
</evidence>
<evidence type="ECO:0000259" key="10">
    <source>
        <dbReference type="Pfam" id="PF01467"/>
    </source>
</evidence>
<comment type="caution">
    <text evidence="11">The sequence shown here is derived from an EMBL/GenBank/DDBJ whole genome shotgun (WGS) entry which is preliminary data.</text>
</comment>
<feature type="binding site" evidence="9">
    <location>
        <position position="95"/>
    </location>
    <ligand>
        <name>ATP</name>
        <dbReference type="ChEBI" id="CHEBI:30616"/>
    </ligand>
</feature>
<evidence type="ECO:0000256" key="2">
    <source>
        <dbReference type="ARBA" id="ARBA00022679"/>
    </source>
</evidence>
<comment type="subunit">
    <text evidence="9">Homohexamer.</text>
</comment>